<dbReference type="EMBL" id="JAHQIW010003777">
    <property type="protein sequence ID" value="KAJ1360116.1"/>
    <property type="molecule type" value="Genomic_DNA"/>
</dbReference>
<name>A0AAD5QUT3_PARTN</name>
<comment type="caution">
    <text evidence="2">The sequence shown here is derived from an EMBL/GenBank/DDBJ whole genome shotgun (WGS) entry which is preliminary data.</text>
</comment>
<keyword evidence="3" id="KW-1185">Reference proteome</keyword>
<feature type="compositionally biased region" description="Polar residues" evidence="1">
    <location>
        <begin position="97"/>
        <end position="114"/>
    </location>
</feature>
<evidence type="ECO:0000313" key="3">
    <source>
        <dbReference type="Proteomes" id="UP001196413"/>
    </source>
</evidence>
<gene>
    <name evidence="2" type="ORF">KIN20_019014</name>
</gene>
<proteinExistence type="predicted"/>
<feature type="region of interest" description="Disordered" evidence="1">
    <location>
        <begin position="97"/>
        <end position="119"/>
    </location>
</feature>
<organism evidence="2 3">
    <name type="scientific">Parelaphostrongylus tenuis</name>
    <name type="common">Meningeal worm</name>
    <dbReference type="NCBI Taxonomy" id="148309"/>
    <lineage>
        <taxon>Eukaryota</taxon>
        <taxon>Metazoa</taxon>
        <taxon>Ecdysozoa</taxon>
        <taxon>Nematoda</taxon>
        <taxon>Chromadorea</taxon>
        <taxon>Rhabditida</taxon>
        <taxon>Rhabditina</taxon>
        <taxon>Rhabditomorpha</taxon>
        <taxon>Strongyloidea</taxon>
        <taxon>Metastrongylidae</taxon>
        <taxon>Parelaphostrongylus</taxon>
    </lineage>
</organism>
<sequence>MVTSKYFIKLQLDDDGCPICPLCGDKLIESEWSHHIEHEKKKLLGVIQSVKESKLMEPSSNAEQSRRKRELELLRIRNNQQKRLALKRGTTSLIRDTFTPFSRQSNDESGSSGSPEVKKEDNDCFGGVKCFSCHRTVDYGIVSSSFEQPRCQECFDALRNQAGALPTTLSTIMDLRTSVMSPSTSHSPPEKKLRIE</sequence>
<accession>A0AAD5QUT3</accession>
<evidence type="ECO:0000313" key="2">
    <source>
        <dbReference type="EMBL" id="KAJ1360116.1"/>
    </source>
</evidence>
<protein>
    <submittedName>
        <fullName evidence="2">Uncharacterized protein</fullName>
    </submittedName>
</protein>
<evidence type="ECO:0000256" key="1">
    <source>
        <dbReference type="SAM" id="MobiDB-lite"/>
    </source>
</evidence>
<dbReference type="Proteomes" id="UP001196413">
    <property type="component" value="Unassembled WGS sequence"/>
</dbReference>
<reference evidence="2" key="1">
    <citation type="submission" date="2021-06" db="EMBL/GenBank/DDBJ databases">
        <title>Parelaphostrongylus tenuis whole genome reference sequence.</title>
        <authorList>
            <person name="Garwood T.J."/>
            <person name="Larsen P.A."/>
            <person name="Fountain-Jones N.M."/>
            <person name="Garbe J.R."/>
            <person name="Macchietto M.G."/>
            <person name="Kania S.A."/>
            <person name="Gerhold R.W."/>
            <person name="Richards J.E."/>
            <person name="Wolf T.M."/>
        </authorList>
    </citation>
    <scope>NUCLEOTIDE SEQUENCE</scope>
    <source>
        <strain evidence="2">MNPRO001-30</strain>
        <tissue evidence="2">Meninges</tissue>
    </source>
</reference>
<dbReference type="AlphaFoldDB" id="A0AAD5QUT3"/>